<name>A0A6P2CWQ3_9BACT</name>
<evidence type="ECO:0008006" key="3">
    <source>
        <dbReference type="Google" id="ProtNLM"/>
    </source>
</evidence>
<reference evidence="1 2" key="1">
    <citation type="submission" date="2019-05" db="EMBL/GenBank/DDBJ databases">
        <authorList>
            <consortium name="Science for Life Laboratories"/>
        </authorList>
    </citation>
    <scope>NUCLEOTIDE SEQUENCE [LARGE SCALE GENOMIC DNA]</scope>
    <source>
        <strain evidence="1">Soil9</strain>
    </source>
</reference>
<gene>
    <name evidence="1" type="ORF">SOIL9_55700</name>
</gene>
<dbReference type="EMBL" id="LR593886">
    <property type="protein sequence ID" value="VTR92144.1"/>
    <property type="molecule type" value="Genomic_DNA"/>
</dbReference>
<accession>A0A6P2CWQ3</accession>
<organism evidence="1 2">
    <name type="scientific">Gemmata massiliana</name>
    <dbReference type="NCBI Taxonomy" id="1210884"/>
    <lineage>
        <taxon>Bacteria</taxon>
        <taxon>Pseudomonadati</taxon>
        <taxon>Planctomycetota</taxon>
        <taxon>Planctomycetia</taxon>
        <taxon>Gemmatales</taxon>
        <taxon>Gemmataceae</taxon>
        <taxon>Gemmata</taxon>
    </lineage>
</organism>
<protein>
    <recommendedName>
        <fullName evidence="3">SMI1/KNR4 family protein</fullName>
    </recommendedName>
</protein>
<dbReference type="AlphaFoldDB" id="A0A6P2CWQ3"/>
<dbReference type="Proteomes" id="UP000464178">
    <property type="component" value="Chromosome"/>
</dbReference>
<proteinExistence type="predicted"/>
<evidence type="ECO:0000313" key="2">
    <source>
        <dbReference type="Proteomes" id="UP000464178"/>
    </source>
</evidence>
<keyword evidence="2" id="KW-1185">Reference proteome</keyword>
<dbReference type="KEGG" id="gms:SOIL9_55700"/>
<evidence type="ECO:0000313" key="1">
    <source>
        <dbReference type="EMBL" id="VTR92144.1"/>
    </source>
</evidence>
<dbReference type="RefSeq" id="WP_232069558.1">
    <property type="nucleotide sequence ID" value="NZ_LR593886.1"/>
</dbReference>
<sequence length="232" mass="26075">MVEEEWLAATDPIRMLEFLRGKVSGRKMRLLACGCCRRIEHLLSDQLTRSTIELAERYTDGMADDAEWNDAYFGLIDHRDSVSGPEYTQATAALCTIVSFSRPDFHRLIFQGLIAARRVMAPAAVNYITGDLENTDDIQKRFNDEGTRQSELLRDVFGNPFRYTTLDNTWLTSTVLALANGIYNDRAFDRLPILADALMDAGCSDEGILSHCRSEGAHCRGCWVVDLVLGKE</sequence>